<gene>
    <name evidence="2" type="ORF">BJ508DRAFT_11170</name>
</gene>
<feature type="compositionally biased region" description="Low complexity" evidence="1">
    <location>
        <begin position="214"/>
        <end position="225"/>
    </location>
</feature>
<evidence type="ECO:0000256" key="1">
    <source>
        <dbReference type="SAM" id="MobiDB-lite"/>
    </source>
</evidence>
<keyword evidence="3" id="KW-1185">Reference proteome</keyword>
<dbReference type="Proteomes" id="UP000275078">
    <property type="component" value="Unassembled WGS sequence"/>
</dbReference>
<feature type="compositionally biased region" description="Low complexity" evidence="1">
    <location>
        <begin position="150"/>
        <end position="164"/>
    </location>
</feature>
<dbReference type="EMBL" id="ML119751">
    <property type="protein sequence ID" value="RPA76082.1"/>
    <property type="molecule type" value="Genomic_DNA"/>
</dbReference>
<accession>A0A3N4HQI1</accession>
<dbReference type="AlphaFoldDB" id="A0A3N4HQI1"/>
<feature type="compositionally biased region" description="Low complexity" evidence="1">
    <location>
        <begin position="98"/>
        <end position="114"/>
    </location>
</feature>
<feature type="compositionally biased region" description="Basic and acidic residues" evidence="1">
    <location>
        <begin position="244"/>
        <end position="257"/>
    </location>
</feature>
<feature type="region of interest" description="Disordered" evidence="1">
    <location>
        <begin position="144"/>
        <end position="257"/>
    </location>
</feature>
<feature type="region of interest" description="Disordered" evidence="1">
    <location>
        <begin position="41"/>
        <end position="116"/>
    </location>
</feature>
<protein>
    <submittedName>
        <fullName evidence="2">Uncharacterized protein</fullName>
    </submittedName>
</protein>
<evidence type="ECO:0000313" key="2">
    <source>
        <dbReference type="EMBL" id="RPA76082.1"/>
    </source>
</evidence>
<sequence length="257" mass="26703">MTTLLSALTDKPTALSFAPRQLASPDSHSLAKGTLPSFLDSFTIRPAPSSPELPSPSNFSSSGQAPSHSLEPGLQSSLQAHRPAQEIDCSLLESTIRPSSSASDVPSPSDLLSSRQAPAHSLAAGLPSILQAHSLAQEVNPSLFQSTIRPSSSASDHPSSSPSDCPLPPPPFPPAFTATTVPPPRPLPSSTTTPPPSPALTSTTTTPHPPAPALPSTTTATTTITQSHTRKLQGARPYPTGKEQVAEWRAQRTTAKD</sequence>
<organism evidence="2 3">
    <name type="scientific">Ascobolus immersus RN42</name>
    <dbReference type="NCBI Taxonomy" id="1160509"/>
    <lineage>
        <taxon>Eukaryota</taxon>
        <taxon>Fungi</taxon>
        <taxon>Dikarya</taxon>
        <taxon>Ascomycota</taxon>
        <taxon>Pezizomycotina</taxon>
        <taxon>Pezizomycetes</taxon>
        <taxon>Pezizales</taxon>
        <taxon>Ascobolaceae</taxon>
        <taxon>Ascobolus</taxon>
    </lineage>
</organism>
<reference evidence="2 3" key="1">
    <citation type="journal article" date="2018" name="Nat. Ecol. Evol.">
        <title>Pezizomycetes genomes reveal the molecular basis of ectomycorrhizal truffle lifestyle.</title>
        <authorList>
            <person name="Murat C."/>
            <person name="Payen T."/>
            <person name="Noel B."/>
            <person name="Kuo A."/>
            <person name="Morin E."/>
            <person name="Chen J."/>
            <person name="Kohler A."/>
            <person name="Krizsan K."/>
            <person name="Balestrini R."/>
            <person name="Da Silva C."/>
            <person name="Montanini B."/>
            <person name="Hainaut M."/>
            <person name="Levati E."/>
            <person name="Barry K.W."/>
            <person name="Belfiori B."/>
            <person name="Cichocki N."/>
            <person name="Clum A."/>
            <person name="Dockter R.B."/>
            <person name="Fauchery L."/>
            <person name="Guy J."/>
            <person name="Iotti M."/>
            <person name="Le Tacon F."/>
            <person name="Lindquist E.A."/>
            <person name="Lipzen A."/>
            <person name="Malagnac F."/>
            <person name="Mello A."/>
            <person name="Molinier V."/>
            <person name="Miyauchi S."/>
            <person name="Poulain J."/>
            <person name="Riccioni C."/>
            <person name="Rubini A."/>
            <person name="Sitrit Y."/>
            <person name="Splivallo R."/>
            <person name="Traeger S."/>
            <person name="Wang M."/>
            <person name="Zifcakova L."/>
            <person name="Wipf D."/>
            <person name="Zambonelli A."/>
            <person name="Paolocci F."/>
            <person name="Nowrousian M."/>
            <person name="Ottonello S."/>
            <person name="Baldrian P."/>
            <person name="Spatafora J.W."/>
            <person name="Henrissat B."/>
            <person name="Nagy L.G."/>
            <person name="Aury J.M."/>
            <person name="Wincker P."/>
            <person name="Grigoriev I.V."/>
            <person name="Bonfante P."/>
            <person name="Martin F.M."/>
        </authorList>
    </citation>
    <scope>NUCLEOTIDE SEQUENCE [LARGE SCALE GENOMIC DNA]</scope>
    <source>
        <strain evidence="2 3">RN42</strain>
    </source>
</reference>
<proteinExistence type="predicted"/>
<feature type="compositionally biased region" description="Low complexity" evidence="1">
    <location>
        <begin position="55"/>
        <end position="67"/>
    </location>
</feature>
<feature type="compositionally biased region" description="Pro residues" evidence="1">
    <location>
        <begin position="181"/>
        <end position="198"/>
    </location>
</feature>
<name>A0A3N4HQI1_ASCIM</name>
<feature type="compositionally biased region" description="Pro residues" evidence="1">
    <location>
        <begin position="165"/>
        <end position="174"/>
    </location>
</feature>
<evidence type="ECO:0000313" key="3">
    <source>
        <dbReference type="Proteomes" id="UP000275078"/>
    </source>
</evidence>